<evidence type="ECO:0000259" key="1">
    <source>
        <dbReference type="PROSITE" id="PS51729"/>
    </source>
</evidence>
<proteinExistence type="predicted"/>
<dbReference type="AlphaFoldDB" id="A0A150H9Z6"/>
<dbReference type="PATRIC" id="fig|479117.4.peg.791"/>
<dbReference type="PANTHER" id="PTHR31435:SF9">
    <property type="entry name" value="PROTEIN NATD1"/>
    <property type="match status" value="1"/>
</dbReference>
<dbReference type="SUPFAM" id="SSF55729">
    <property type="entry name" value="Acyl-CoA N-acyltransferases (Nat)"/>
    <property type="match status" value="1"/>
</dbReference>
<protein>
    <recommendedName>
        <fullName evidence="1">N-acetyltransferase domain-containing protein</fullName>
    </recommendedName>
</protein>
<accession>A0A150H9Z6</accession>
<dbReference type="Gene3D" id="3.40.630.30">
    <property type="match status" value="1"/>
</dbReference>
<dbReference type="InterPro" id="IPR045057">
    <property type="entry name" value="Gcn5-rel_NAT"/>
</dbReference>
<dbReference type="EMBL" id="LQQC01000008">
    <property type="protein sequence ID" value="KXZ58919.1"/>
    <property type="molecule type" value="Genomic_DNA"/>
</dbReference>
<reference evidence="2 3" key="1">
    <citation type="submission" date="2016-01" db="EMBL/GenBank/DDBJ databases">
        <title>Use of Whole Genome Sequencing to ascertain that Brevibacterium massiliense (Roux, Raoult 2009) is a later heterotypic synonym of Brevibacterium ravenspurgense (Mages 2008).</title>
        <authorList>
            <person name="Bernier A.-M."/>
            <person name="Burdz T."/>
            <person name="Huynh C."/>
            <person name="Pachecho A.L."/>
            <person name="Wiebe D."/>
            <person name="Bonner C."/>
            <person name="Bernard K."/>
        </authorList>
    </citation>
    <scope>NUCLEOTIDE SEQUENCE [LARGE SCALE GENOMIC DNA]</scope>
    <source>
        <strain evidence="2 3">CCUG56047</strain>
    </source>
</reference>
<name>A0A150H9Z6_9MICO</name>
<evidence type="ECO:0000313" key="2">
    <source>
        <dbReference type="EMBL" id="KXZ58919.1"/>
    </source>
</evidence>
<evidence type="ECO:0000313" key="3">
    <source>
        <dbReference type="Proteomes" id="UP000243589"/>
    </source>
</evidence>
<dbReference type="Pfam" id="PF14542">
    <property type="entry name" value="Acetyltransf_CG"/>
    <property type="match status" value="1"/>
</dbReference>
<comment type="caution">
    <text evidence="2">The sequence shown here is derived from an EMBL/GenBank/DDBJ whole genome shotgun (WGS) entry which is preliminary data.</text>
</comment>
<dbReference type="Proteomes" id="UP000243589">
    <property type="component" value="Unassembled WGS sequence"/>
</dbReference>
<keyword evidence="3" id="KW-1185">Reference proteome</keyword>
<dbReference type="InterPro" id="IPR031165">
    <property type="entry name" value="GNAT_YJDJ"/>
</dbReference>
<dbReference type="RefSeq" id="WP_061941999.1">
    <property type="nucleotide sequence ID" value="NZ_LPXW01000018.1"/>
</dbReference>
<feature type="domain" description="N-acetyltransferase" evidence="1">
    <location>
        <begin position="7"/>
        <end position="93"/>
    </location>
</feature>
<dbReference type="InterPro" id="IPR016181">
    <property type="entry name" value="Acyl_CoA_acyltransferase"/>
</dbReference>
<dbReference type="PROSITE" id="PS51729">
    <property type="entry name" value="GNAT_YJDJ"/>
    <property type="match status" value="1"/>
</dbReference>
<dbReference type="PANTHER" id="PTHR31435">
    <property type="entry name" value="PROTEIN NATD1"/>
    <property type="match status" value="1"/>
</dbReference>
<sequence>MTDVNIEHQADTKRYVGFIDGKEAGFAAYSENGTHRDFFQTVTHDGYTGKGVAGKIVGRALSESVQDGFTFTPSCSYVEHYIEKHPEYAEHVK</sequence>
<organism evidence="2 3">
    <name type="scientific">Brevibacterium ravenspurgense</name>
    <dbReference type="NCBI Taxonomy" id="479117"/>
    <lineage>
        <taxon>Bacteria</taxon>
        <taxon>Bacillati</taxon>
        <taxon>Actinomycetota</taxon>
        <taxon>Actinomycetes</taxon>
        <taxon>Micrococcales</taxon>
        <taxon>Brevibacteriaceae</taxon>
        <taxon>Brevibacterium</taxon>
    </lineage>
</organism>
<gene>
    <name evidence="2" type="ORF">Bravens_00791</name>
</gene>